<name>A0A2V4VMH4_9GAMM</name>
<dbReference type="EMBL" id="QJSU01000016">
    <property type="protein sequence ID" value="PYE36464.1"/>
    <property type="molecule type" value="Genomic_DNA"/>
</dbReference>
<dbReference type="OrthoDB" id="6658607at2"/>
<protein>
    <submittedName>
        <fullName evidence="1">Uncharacterized protein</fullName>
    </submittedName>
</protein>
<evidence type="ECO:0000313" key="2">
    <source>
        <dbReference type="Proteomes" id="UP000247746"/>
    </source>
</evidence>
<accession>A0A2V4VMH4</accession>
<dbReference type="Proteomes" id="UP000247746">
    <property type="component" value="Unassembled WGS sequence"/>
</dbReference>
<gene>
    <name evidence="1" type="ORF">DFP82_11624</name>
</gene>
<evidence type="ECO:0000313" key="1">
    <source>
        <dbReference type="EMBL" id="PYE36464.1"/>
    </source>
</evidence>
<proteinExistence type="predicted"/>
<organism evidence="1 2">
    <name type="scientific">Psychrobacter fozii</name>
    <dbReference type="NCBI Taxonomy" id="198480"/>
    <lineage>
        <taxon>Bacteria</taxon>
        <taxon>Pseudomonadati</taxon>
        <taxon>Pseudomonadota</taxon>
        <taxon>Gammaproteobacteria</taxon>
        <taxon>Moraxellales</taxon>
        <taxon>Moraxellaceae</taxon>
        <taxon>Psychrobacter</taxon>
    </lineage>
</organism>
<dbReference type="AlphaFoldDB" id="A0A2V4VMH4"/>
<sequence>MGVSLYYTAERTTLLTEQEQENITLIVDKYNDTFEYAEEAESFDLYAYDDSESEVILAGATKMPSSMNVEILMYSINHWLQCLTEVRLAVADAEWHVHLDDSDAIWLDDKWQMEG</sequence>
<keyword evidence="2" id="KW-1185">Reference proteome</keyword>
<reference evidence="1 2" key="1">
    <citation type="submission" date="2018-06" db="EMBL/GenBank/DDBJ databases">
        <title>Genomic Encyclopedia of Type Strains, Phase III (KMG-III): the genomes of soil and plant-associated and newly described type strains.</title>
        <authorList>
            <person name="Whitman W."/>
        </authorList>
    </citation>
    <scope>NUCLEOTIDE SEQUENCE [LARGE SCALE GENOMIC DNA]</scope>
    <source>
        <strain evidence="1 2">CECT 5889</strain>
    </source>
</reference>
<dbReference type="RefSeq" id="WP_110924413.1">
    <property type="nucleotide sequence ID" value="NZ_QJSU01000016.1"/>
</dbReference>
<comment type="caution">
    <text evidence="1">The sequence shown here is derived from an EMBL/GenBank/DDBJ whole genome shotgun (WGS) entry which is preliminary data.</text>
</comment>